<dbReference type="AlphaFoldDB" id="A0A7W9CKA3"/>
<organism evidence="2 3">
    <name type="scientific">Brevundimonas variabilis</name>
    <dbReference type="NCBI Taxonomy" id="74312"/>
    <lineage>
        <taxon>Bacteria</taxon>
        <taxon>Pseudomonadati</taxon>
        <taxon>Pseudomonadota</taxon>
        <taxon>Alphaproteobacteria</taxon>
        <taxon>Caulobacterales</taxon>
        <taxon>Caulobacteraceae</taxon>
        <taxon>Brevundimonas</taxon>
    </lineage>
</organism>
<dbReference type="RefSeq" id="WP_183214001.1">
    <property type="nucleotide sequence ID" value="NZ_JACHOR010000004.1"/>
</dbReference>
<feature type="compositionally biased region" description="Acidic residues" evidence="1">
    <location>
        <begin position="171"/>
        <end position="200"/>
    </location>
</feature>
<keyword evidence="3" id="KW-1185">Reference proteome</keyword>
<sequence length="606" mass="67472">MIEKTYEAVLVQDGPDSKPVVLFSAPATDVEQWIGVPQRLMLGDDETVGFQRTVSDTRREALAQFFSNPDNIIQNPLLGAIRAERGIEVEFTPTSAETPNLGHISIKTSNEEEKSLKTLFGEVRQALEARELKLLDRPFPVDLYQSLEGLARSSKLVLETQWQTNANAASLDEDNSFDGQDPDEDADAQFDEEGEDETSDLGEGSILGGDLATAVEDALEQTHITEFWDQLRAREKLAENLGANCPTDALLGFTREVLISYLRPIILVDGQHRLAGAVEAALRRINREVGFNDEAAARLGEGVPLAEVLALQKVEASRRLPMSVTLNHSPAEHVFQFVVVNQRATPVPKALLGTIVSTSLNDQELDSIRRRLEKASIPVEGSQVVAALTRNTASPFFGLVARGFDPDNASKLPWSVVGSLAEMFRLLKGGIFYHQSKPDHAATWAKLFLPQSQVIDDWSGNGFKDELAYWRDPAGPWQPMFVAFWIAVRDRIANVEDPDSGNYWGNPRTSNLFNKPSLTILQTDFFAYLVTLQATLDTVDDVNRHVAQWLKLVDSKYFARDWKLGGVKKDAVGTRRTWAELWSTYRQSPIQVPRVEEYRALGKGVR</sequence>
<feature type="region of interest" description="Disordered" evidence="1">
    <location>
        <begin position="168"/>
        <end position="206"/>
    </location>
</feature>
<evidence type="ECO:0000313" key="2">
    <source>
        <dbReference type="EMBL" id="MBB5747051.1"/>
    </source>
</evidence>
<reference evidence="2 3" key="1">
    <citation type="submission" date="2020-08" db="EMBL/GenBank/DDBJ databases">
        <title>Genomic Encyclopedia of Type Strains, Phase IV (KMG-IV): sequencing the most valuable type-strain genomes for metagenomic binning, comparative biology and taxonomic classification.</title>
        <authorList>
            <person name="Goeker M."/>
        </authorList>
    </citation>
    <scope>NUCLEOTIDE SEQUENCE [LARGE SCALE GENOMIC DNA]</scope>
    <source>
        <strain evidence="2 3">DSM 4737</strain>
    </source>
</reference>
<evidence type="ECO:0000256" key="1">
    <source>
        <dbReference type="SAM" id="MobiDB-lite"/>
    </source>
</evidence>
<dbReference type="EMBL" id="JACHOR010000004">
    <property type="protein sequence ID" value="MBB5747051.1"/>
    <property type="molecule type" value="Genomic_DNA"/>
</dbReference>
<gene>
    <name evidence="2" type="ORF">GGR13_002658</name>
</gene>
<name>A0A7W9CKA3_9CAUL</name>
<protein>
    <recommendedName>
        <fullName evidence="4">DGQHR domain-containing protein</fullName>
    </recommendedName>
</protein>
<comment type="caution">
    <text evidence="2">The sequence shown here is derived from an EMBL/GenBank/DDBJ whole genome shotgun (WGS) entry which is preliminary data.</text>
</comment>
<dbReference type="Proteomes" id="UP000545037">
    <property type="component" value="Unassembled WGS sequence"/>
</dbReference>
<evidence type="ECO:0000313" key="3">
    <source>
        <dbReference type="Proteomes" id="UP000545037"/>
    </source>
</evidence>
<accession>A0A7W9CKA3</accession>
<evidence type="ECO:0008006" key="4">
    <source>
        <dbReference type="Google" id="ProtNLM"/>
    </source>
</evidence>
<proteinExistence type="predicted"/>